<feature type="signal peptide" evidence="3">
    <location>
        <begin position="1"/>
        <end position="22"/>
    </location>
</feature>
<evidence type="ECO:0008006" key="6">
    <source>
        <dbReference type="Google" id="ProtNLM"/>
    </source>
</evidence>
<dbReference type="GO" id="GO:0042597">
    <property type="term" value="C:periplasmic space"/>
    <property type="evidence" value="ECO:0007669"/>
    <property type="project" value="InterPro"/>
</dbReference>
<reference evidence="4 5" key="1">
    <citation type="submission" date="2016-11" db="EMBL/GenBank/DDBJ databases">
        <title>Complete genome sequence of thermophilic cyanobacteria strain Synechococcus sp. PCC6715.</title>
        <authorList>
            <person name="Tang J."/>
            <person name="Daroch M."/>
            <person name="Liang Y."/>
            <person name="Jiang D."/>
            <person name="Shah M."/>
        </authorList>
    </citation>
    <scope>NUCLEOTIDE SEQUENCE [LARGE SCALE GENOMIC DNA]</scope>
    <source>
        <strain evidence="4 5">PCC 6715</strain>
    </source>
</reference>
<feature type="region of interest" description="Disordered" evidence="2">
    <location>
        <begin position="122"/>
        <end position="146"/>
    </location>
</feature>
<dbReference type="InterPro" id="IPR012899">
    <property type="entry name" value="LTXXQ"/>
</dbReference>
<dbReference type="CDD" id="cd09916">
    <property type="entry name" value="CpxP_like"/>
    <property type="match status" value="1"/>
</dbReference>
<dbReference type="RefSeq" id="WP_099798176.1">
    <property type="nucleotide sequence ID" value="NZ_CP018092.1"/>
</dbReference>
<dbReference type="Gene3D" id="1.20.120.1490">
    <property type="match status" value="1"/>
</dbReference>
<sequence length="146" mass="16762">MLKQSLTALLLCGSLSPMLAIAPATVAQPAHTPPGYRNFENLNLTPEQRQQLQAVRQQYQSRMEQTRNQLRTAKEELRQMMSGTASDDQIRAKHQQVRELENQLASLRFESMLAMRSILTPQQRQALATQMQQRRPGNRPMRPQQP</sequence>
<feature type="coiled-coil region" evidence="1">
    <location>
        <begin position="49"/>
        <end position="110"/>
    </location>
</feature>
<accession>A0A2D2PZZ3</accession>
<evidence type="ECO:0000313" key="5">
    <source>
        <dbReference type="Proteomes" id="UP000231057"/>
    </source>
</evidence>
<dbReference type="KEGG" id="slw:BRW62_02615"/>
<reference evidence="5" key="2">
    <citation type="journal article" date="2022" name="Front. Microbiol.">
        <title>Comparative Genomic Analysis Revealed Distinct Molecular Components and Organization of CO2-Concentrating Mechanism in Thermophilic Cyanobacteria.</title>
        <authorList>
            <person name="Tang J."/>
            <person name="Zhou H."/>
            <person name="Yao D."/>
            <person name="Riaz S."/>
            <person name="You D."/>
            <person name="Klepacz-Smolka A."/>
            <person name="Daroch M."/>
        </authorList>
    </citation>
    <scope>NUCLEOTIDE SEQUENCE [LARGE SCALE GENOMIC DNA]</scope>
    <source>
        <strain evidence="5">PCC 6715</strain>
    </source>
</reference>
<evidence type="ECO:0000256" key="2">
    <source>
        <dbReference type="SAM" id="MobiDB-lite"/>
    </source>
</evidence>
<organism evidence="4 5">
    <name type="scientific">Parathermosynechococcus lividus PCC 6715</name>
    <dbReference type="NCBI Taxonomy" id="1917166"/>
    <lineage>
        <taxon>Bacteria</taxon>
        <taxon>Bacillati</taxon>
        <taxon>Cyanobacteriota</taxon>
        <taxon>Cyanophyceae</taxon>
        <taxon>Acaryochloridales</taxon>
        <taxon>Thermosynechococcaceae</taxon>
        <taxon>Parathermosynechococcus</taxon>
    </lineage>
</organism>
<feature type="compositionally biased region" description="Low complexity" evidence="2">
    <location>
        <begin position="122"/>
        <end position="135"/>
    </location>
</feature>
<keyword evidence="5" id="KW-1185">Reference proteome</keyword>
<evidence type="ECO:0000256" key="1">
    <source>
        <dbReference type="SAM" id="Coils"/>
    </source>
</evidence>
<evidence type="ECO:0000313" key="4">
    <source>
        <dbReference type="EMBL" id="ATS17821.1"/>
    </source>
</evidence>
<dbReference type="AlphaFoldDB" id="A0A2D2PZZ3"/>
<keyword evidence="1" id="KW-0175">Coiled coil</keyword>
<gene>
    <name evidence="4" type="ORF">BRW62_02615</name>
</gene>
<dbReference type="EMBL" id="CP018092">
    <property type="protein sequence ID" value="ATS17821.1"/>
    <property type="molecule type" value="Genomic_DNA"/>
</dbReference>
<dbReference type="Pfam" id="PF07813">
    <property type="entry name" value="LTXXQ"/>
    <property type="match status" value="1"/>
</dbReference>
<evidence type="ECO:0000256" key="3">
    <source>
        <dbReference type="SAM" id="SignalP"/>
    </source>
</evidence>
<dbReference type="Proteomes" id="UP000231057">
    <property type="component" value="Chromosome"/>
</dbReference>
<proteinExistence type="predicted"/>
<protein>
    <recommendedName>
        <fullName evidence="6">Periplasmic heavy metal sensor</fullName>
    </recommendedName>
</protein>
<name>A0A2D2PZZ3_PARLV</name>
<dbReference type="OrthoDB" id="531812at2"/>
<keyword evidence="3" id="KW-0732">Signal</keyword>
<feature type="chain" id="PRO_5013864346" description="Periplasmic heavy metal sensor" evidence="3">
    <location>
        <begin position="23"/>
        <end position="146"/>
    </location>
</feature>